<dbReference type="PANTHER" id="PTHR30632:SF0">
    <property type="entry name" value="SULFATE-BINDING PROTEIN"/>
    <property type="match status" value="1"/>
</dbReference>
<dbReference type="PIRSF" id="PIRSF004846">
    <property type="entry name" value="ModA"/>
    <property type="match status" value="1"/>
</dbReference>
<keyword evidence="3 6" id="KW-0479">Metal-binding</keyword>
<feature type="binding site" evidence="6">
    <location>
        <position position="33"/>
    </location>
    <ligand>
        <name>molybdate</name>
        <dbReference type="ChEBI" id="CHEBI:36264"/>
    </ligand>
</feature>
<evidence type="ECO:0000313" key="9">
    <source>
        <dbReference type="Proteomes" id="UP000460626"/>
    </source>
</evidence>
<dbReference type="EMBL" id="WTYH01000001">
    <property type="protein sequence ID" value="MXO92282.1"/>
    <property type="molecule type" value="Genomic_DNA"/>
</dbReference>
<reference evidence="8 9" key="1">
    <citation type="submission" date="2019-12" db="EMBL/GenBank/DDBJ databases">
        <title>Genomic-based taxomic classification of the family Erythrobacteraceae.</title>
        <authorList>
            <person name="Xu L."/>
        </authorList>
    </citation>
    <scope>NUCLEOTIDE SEQUENCE [LARGE SCALE GENOMIC DNA]</scope>
    <source>
        <strain evidence="8 9">RC4-10-4</strain>
    </source>
</reference>
<comment type="caution">
    <text evidence="8">The sequence shown here is derived from an EMBL/GenBank/DDBJ whole genome shotgun (WGS) entry which is preliminary data.</text>
</comment>
<dbReference type="NCBIfam" id="TIGR01256">
    <property type="entry name" value="modA"/>
    <property type="match status" value="1"/>
</dbReference>
<proteinExistence type="inferred from homology"/>
<evidence type="ECO:0000256" key="7">
    <source>
        <dbReference type="SAM" id="SignalP"/>
    </source>
</evidence>
<dbReference type="GO" id="GO:1901359">
    <property type="term" value="F:tungstate binding"/>
    <property type="evidence" value="ECO:0007669"/>
    <property type="project" value="UniProtKB-ARBA"/>
</dbReference>
<feature type="chain" id="PRO_5032967285" evidence="7">
    <location>
        <begin position="20"/>
        <end position="253"/>
    </location>
</feature>
<name>A0A844ZYG5_9SPHN</name>
<dbReference type="InterPro" id="IPR050682">
    <property type="entry name" value="ModA/WtpA"/>
</dbReference>
<feature type="binding site" evidence="6">
    <location>
        <position position="190"/>
    </location>
    <ligand>
        <name>molybdate</name>
        <dbReference type="ChEBI" id="CHEBI:36264"/>
    </ligand>
</feature>
<dbReference type="SUPFAM" id="SSF53850">
    <property type="entry name" value="Periplasmic binding protein-like II"/>
    <property type="match status" value="1"/>
</dbReference>
<evidence type="ECO:0000256" key="6">
    <source>
        <dbReference type="PIRSR" id="PIRSR004846-1"/>
    </source>
</evidence>
<sequence>MFRTLLVCLSAALALGACAPEPPAGPTVLAASSMQEALEGIARDWEAEGQAAPVLSFGATSAIARQIESGAPADIVVTADREWMDWLEERDLLAGEPRAFASNTLVVVAPADPAGVVPVPMSLREFAQDPDGGRIALAETGSVPAGRYARAALQSMGLWDVLEPRVVPAESVRAALAFVERGEVPLGIVYATDAQASDGVRVIERVDPSLHPRILYYRAQVAASRDNEAQAFADYLVSDAARRRVASYGFGSP</sequence>
<comment type="similarity">
    <text evidence="1">Belongs to the bacterial solute-binding protein ModA family.</text>
</comment>
<keyword evidence="4 7" id="KW-0732">Signal</keyword>
<evidence type="ECO:0000256" key="4">
    <source>
        <dbReference type="ARBA" id="ARBA00022729"/>
    </source>
</evidence>
<dbReference type="Pfam" id="PF13531">
    <property type="entry name" value="SBP_bac_11"/>
    <property type="match status" value="1"/>
</dbReference>
<feature type="signal peptide" evidence="7">
    <location>
        <begin position="1"/>
        <end position="19"/>
    </location>
</feature>
<keyword evidence="9" id="KW-1185">Reference proteome</keyword>
<feature type="binding site" evidence="6">
    <location>
        <position position="172"/>
    </location>
    <ligand>
        <name>molybdate</name>
        <dbReference type="ChEBI" id="CHEBI:36264"/>
    </ligand>
</feature>
<dbReference type="OrthoDB" id="9785015at2"/>
<gene>
    <name evidence="8" type="primary">modA</name>
    <name evidence="8" type="ORF">GRI62_01500</name>
</gene>
<dbReference type="GO" id="GO:0030973">
    <property type="term" value="F:molybdate ion binding"/>
    <property type="evidence" value="ECO:0007669"/>
    <property type="project" value="TreeGrafter"/>
</dbReference>
<dbReference type="PROSITE" id="PS51257">
    <property type="entry name" value="PROKAR_LIPOPROTEIN"/>
    <property type="match status" value="1"/>
</dbReference>
<dbReference type="InterPro" id="IPR005950">
    <property type="entry name" value="ModA"/>
</dbReference>
<evidence type="ECO:0000256" key="2">
    <source>
        <dbReference type="ARBA" id="ARBA00022505"/>
    </source>
</evidence>
<keyword evidence="2 6" id="KW-0500">Molybdenum</keyword>
<protein>
    <submittedName>
        <fullName evidence="8">Molybdate ABC transporter substrate-binding protein</fullName>
    </submittedName>
</protein>
<dbReference type="GO" id="GO:0015689">
    <property type="term" value="P:molybdate ion transport"/>
    <property type="evidence" value="ECO:0007669"/>
    <property type="project" value="InterPro"/>
</dbReference>
<dbReference type="RefSeq" id="WP_131451678.1">
    <property type="nucleotide sequence ID" value="NZ_BMJK01000001.1"/>
</dbReference>
<evidence type="ECO:0000256" key="5">
    <source>
        <dbReference type="ARBA" id="ARBA00062515"/>
    </source>
</evidence>
<dbReference type="AlphaFoldDB" id="A0A844ZYG5"/>
<organism evidence="8 9">
    <name type="scientific">Aurantiacibacter arachoides</name>
    <dbReference type="NCBI Taxonomy" id="1850444"/>
    <lineage>
        <taxon>Bacteria</taxon>
        <taxon>Pseudomonadati</taxon>
        <taxon>Pseudomonadota</taxon>
        <taxon>Alphaproteobacteria</taxon>
        <taxon>Sphingomonadales</taxon>
        <taxon>Erythrobacteraceae</taxon>
        <taxon>Aurantiacibacter</taxon>
    </lineage>
</organism>
<dbReference type="Gene3D" id="3.40.190.10">
    <property type="entry name" value="Periplasmic binding protein-like II"/>
    <property type="match status" value="2"/>
</dbReference>
<comment type="subunit">
    <text evidence="5">The complex is composed of two ATP-binding proteins (ModC), two transmembrane proteins (ModB) and a solute-binding protein (ModA).</text>
</comment>
<feature type="binding site" evidence="6">
    <location>
        <position position="145"/>
    </location>
    <ligand>
        <name>molybdate</name>
        <dbReference type="ChEBI" id="CHEBI:36264"/>
    </ligand>
</feature>
<evidence type="ECO:0000256" key="3">
    <source>
        <dbReference type="ARBA" id="ARBA00022723"/>
    </source>
</evidence>
<dbReference type="PANTHER" id="PTHR30632">
    <property type="entry name" value="MOLYBDATE-BINDING PERIPLASMIC PROTEIN"/>
    <property type="match status" value="1"/>
</dbReference>
<evidence type="ECO:0000256" key="1">
    <source>
        <dbReference type="ARBA" id="ARBA00009175"/>
    </source>
</evidence>
<dbReference type="Proteomes" id="UP000460626">
    <property type="component" value="Unassembled WGS sequence"/>
</dbReference>
<accession>A0A844ZYG5</accession>
<evidence type="ECO:0000313" key="8">
    <source>
        <dbReference type="EMBL" id="MXO92282.1"/>
    </source>
</evidence>
<dbReference type="GO" id="GO:0046872">
    <property type="term" value="F:metal ion binding"/>
    <property type="evidence" value="ECO:0007669"/>
    <property type="project" value="UniProtKB-KW"/>
</dbReference>
<feature type="binding site" evidence="6">
    <location>
        <position position="60"/>
    </location>
    <ligand>
        <name>molybdate</name>
        <dbReference type="ChEBI" id="CHEBI:36264"/>
    </ligand>
</feature>
<dbReference type="FunFam" id="3.40.190.10:FF:000035">
    <property type="entry name" value="Molybdate ABC transporter substrate-binding protein"/>
    <property type="match status" value="1"/>
</dbReference>